<dbReference type="Proteomes" id="UP000749559">
    <property type="component" value="Unassembled WGS sequence"/>
</dbReference>
<evidence type="ECO:0000313" key="2">
    <source>
        <dbReference type="Proteomes" id="UP000749559"/>
    </source>
</evidence>
<accession>A0A8J1Y0G2</accession>
<protein>
    <submittedName>
        <fullName evidence="1">Uncharacterized protein</fullName>
    </submittedName>
</protein>
<reference evidence="1" key="1">
    <citation type="submission" date="2022-03" db="EMBL/GenBank/DDBJ databases">
        <authorList>
            <person name="Martin C."/>
        </authorList>
    </citation>
    <scope>NUCLEOTIDE SEQUENCE</scope>
</reference>
<feature type="non-terminal residue" evidence="1">
    <location>
        <position position="279"/>
    </location>
</feature>
<evidence type="ECO:0000313" key="1">
    <source>
        <dbReference type="EMBL" id="CAH1780823.1"/>
    </source>
</evidence>
<dbReference type="AlphaFoldDB" id="A0A8J1Y0G2"/>
<dbReference type="PANTHER" id="PTHR39074:SF1">
    <property type="entry name" value="AGAP007547-PA"/>
    <property type="match status" value="1"/>
</dbReference>
<sequence length="279" mass="33296">MVQNYIAKGLLGFREDEGRENVRDNLLYFLAGVVFVSILPYLHIGVFDKLVYAAKPKVNRSTYTCNCFDTIFRGPYEYPPSGYKHLYFNATLNSMKIWITTVIFILALNETLKYLLKLWRHQKLRKKMFCLVAMTTYPHYYAWWVYLTYYNEEFYLQWSHQTVFTITEIISTLLVLNLCNTENPMSLWKLLFIININTAHLITGGFDQFYRQLVSTGYIWQNSRNIGLMVPDIFHILICLFEIRRLAKEKKVWSYELFYKEEYMLSFSLILVFYVLTSI</sequence>
<gene>
    <name evidence="1" type="ORF">OFUS_LOCUS7463</name>
</gene>
<dbReference type="OrthoDB" id="10015560at2759"/>
<comment type="caution">
    <text evidence="1">The sequence shown here is derived from an EMBL/GenBank/DDBJ whole genome shotgun (WGS) entry which is preliminary data.</text>
</comment>
<keyword evidence="2" id="KW-1185">Reference proteome</keyword>
<dbReference type="EMBL" id="CAIIXF020000004">
    <property type="protein sequence ID" value="CAH1780823.1"/>
    <property type="molecule type" value="Genomic_DNA"/>
</dbReference>
<dbReference type="PANTHER" id="PTHR39074">
    <property type="entry name" value="AGAP007547-PA"/>
    <property type="match status" value="1"/>
</dbReference>
<name>A0A8J1Y0G2_OWEFU</name>
<organism evidence="1 2">
    <name type="scientific">Owenia fusiformis</name>
    <name type="common">Polychaete worm</name>
    <dbReference type="NCBI Taxonomy" id="6347"/>
    <lineage>
        <taxon>Eukaryota</taxon>
        <taxon>Metazoa</taxon>
        <taxon>Spiralia</taxon>
        <taxon>Lophotrochozoa</taxon>
        <taxon>Annelida</taxon>
        <taxon>Polychaeta</taxon>
        <taxon>Sedentaria</taxon>
        <taxon>Canalipalpata</taxon>
        <taxon>Sabellida</taxon>
        <taxon>Oweniida</taxon>
        <taxon>Oweniidae</taxon>
        <taxon>Owenia</taxon>
    </lineage>
</organism>
<proteinExistence type="predicted"/>